<keyword evidence="1" id="KW-1133">Transmembrane helix</keyword>
<dbReference type="Proteomes" id="UP000276215">
    <property type="component" value="Unassembled WGS sequence"/>
</dbReference>
<gene>
    <name evidence="2" type="ORF">L873DRAFT_1457199</name>
</gene>
<dbReference type="EMBL" id="ML120359">
    <property type="protein sequence ID" value="RPB04225.1"/>
    <property type="molecule type" value="Genomic_DNA"/>
</dbReference>
<keyword evidence="3" id="KW-1185">Reference proteome</keyword>
<feature type="transmembrane region" description="Helical" evidence="1">
    <location>
        <begin position="51"/>
        <end position="71"/>
    </location>
</feature>
<keyword evidence="1" id="KW-0472">Membrane</keyword>
<evidence type="ECO:0000313" key="3">
    <source>
        <dbReference type="Proteomes" id="UP000276215"/>
    </source>
</evidence>
<name>A0A3N4KEA8_9PEZI</name>
<protein>
    <submittedName>
        <fullName evidence="2">Uncharacterized protein</fullName>
    </submittedName>
</protein>
<proteinExistence type="predicted"/>
<evidence type="ECO:0000256" key="1">
    <source>
        <dbReference type="SAM" id="Phobius"/>
    </source>
</evidence>
<feature type="transmembrane region" description="Helical" evidence="1">
    <location>
        <begin position="28"/>
        <end position="45"/>
    </location>
</feature>
<dbReference type="AlphaFoldDB" id="A0A3N4KEA8"/>
<reference evidence="2 3" key="1">
    <citation type="journal article" date="2018" name="Nat. Ecol. Evol.">
        <title>Pezizomycetes genomes reveal the molecular basis of ectomycorrhizal truffle lifestyle.</title>
        <authorList>
            <person name="Murat C."/>
            <person name="Payen T."/>
            <person name="Noel B."/>
            <person name="Kuo A."/>
            <person name="Morin E."/>
            <person name="Chen J."/>
            <person name="Kohler A."/>
            <person name="Krizsan K."/>
            <person name="Balestrini R."/>
            <person name="Da Silva C."/>
            <person name="Montanini B."/>
            <person name="Hainaut M."/>
            <person name="Levati E."/>
            <person name="Barry K.W."/>
            <person name="Belfiori B."/>
            <person name="Cichocki N."/>
            <person name="Clum A."/>
            <person name="Dockter R.B."/>
            <person name="Fauchery L."/>
            <person name="Guy J."/>
            <person name="Iotti M."/>
            <person name="Le Tacon F."/>
            <person name="Lindquist E.A."/>
            <person name="Lipzen A."/>
            <person name="Malagnac F."/>
            <person name="Mello A."/>
            <person name="Molinier V."/>
            <person name="Miyauchi S."/>
            <person name="Poulain J."/>
            <person name="Riccioni C."/>
            <person name="Rubini A."/>
            <person name="Sitrit Y."/>
            <person name="Splivallo R."/>
            <person name="Traeger S."/>
            <person name="Wang M."/>
            <person name="Zifcakova L."/>
            <person name="Wipf D."/>
            <person name="Zambonelli A."/>
            <person name="Paolocci F."/>
            <person name="Nowrousian M."/>
            <person name="Ottonello S."/>
            <person name="Baldrian P."/>
            <person name="Spatafora J.W."/>
            <person name="Henrissat B."/>
            <person name="Nagy L.G."/>
            <person name="Aury J.M."/>
            <person name="Wincker P."/>
            <person name="Grigoriev I.V."/>
            <person name="Bonfante P."/>
            <person name="Martin F.M."/>
        </authorList>
    </citation>
    <scope>NUCLEOTIDE SEQUENCE [LARGE SCALE GENOMIC DNA]</scope>
    <source>
        <strain evidence="2 3">120613-1</strain>
    </source>
</reference>
<keyword evidence="1" id="KW-0812">Transmembrane</keyword>
<evidence type="ECO:0000313" key="2">
    <source>
        <dbReference type="EMBL" id="RPB04225.1"/>
    </source>
</evidence>
<sequence length="74" mass="8923">MHTRLAIIMEVLDIRSIFLIGRLDTWRMITRLFKFLFCIFFYYSIDLLNRILLTLSPLPTSVFLFLTYLLWSVS</sequence>
<organism evidence="2 3">
    <name type="scientific">Choiromyces venosus 120613-1</name>
    <dbReference type="NCBI Taxonomy" id="1336337"/>
    <lineage>
        <taxon>Eukaryota</taxon>
        <taxon>Fungi</taxon>
        <taxon>Dikarya</taxon>
        <taxon>Ascomycota</taxon>
        <taxon>Pezizomycotina</taxon>
        <taxon>Pezizomycetes</taxon>
        <taxon>Pezizales</taxon>
        <taxon>Tuberaceae</taxon>
        <taxon>Choiromyces</taxon>
    </lineage>
</organism>
<accession>A0A3N4KEA8</accession>